<dbReference type="EMBL" id="LXQA010164334">
    <property type="protein sequence ID" value="MCI28228.1"/>
    <property type="molecule type" value="Genomic_DNA"/>
</dbReference>
<sequence>HTGVYVKKETPVKFLTDPQEVRSTLRPADVLVYGWIGRKHACVDLIGVSPLVGLMTGDFIVGQATLKAASSKIAKHEKSYSDNQHAFIPFSFDTFGFLAPDAVDILKIVQRVMHNNIVSHRFMKLVFKRISFVI</sequence>
<dbReference type="Proteomes" id="UP000265520">
    <property type="component" value="Unassembled WGS sequence"/>
</dbReference>
<dbReference type="PANTHER" id="PTHR48462:SF1">
    <property type="entry name" value="PROTEIN, PUTATIVE-RELATED"/>
    <property type="match status" value="1"/>
</dbReference>
<reference evidence="1 2" key="1">
    <citation type="journal article" date="2018" name="Front. Plant Sci.">
        <title>Red Clover (Trifolium pratense) and Zigzag Clover (T. medium) - A Picture of Genomic Similarities and Differences.</title>
        <authorList>
            <person name="Dluhosova J."/>
            <person name="Istvanek J."/>
            <person name="Nedelnik J."/>
            <person name="Repkova J."/>
        </authorList>
    </citation>
    <scope>NUCLEOTIDE SEQUENCE [LARGE SCALE GENOMIC DNA]</scope>
    <source>
        <strain evidence="2">cv. 10/8</strain>
        <tissue evidence="1">Leaf</tissue>
    </source>
</reference>
<organism evidence="1 2">
    <name type="scientific">Trifolium medium</name>
    <dbReference type="NCBI Taxonomy" id="97028"/>
    <lineage>
        <taxon>Eukaryota</taxon>
        <taxon>Viridiplantae</taxon>
        <taxon>Streptophyta</taxon>
        <taxon>Embryophyta</taxon>
        <taxon>Tracheophyta</taxon>
        <taxon>Spermatophyta</taxon>
        <taxon>Magnoliopsida</taxon>
        <taxon>eudicotyledons</taxon>
        <taxon>Gunneridae</taxon>
        <taxon>Pentapetalae</taxon>
        <taxon>rosids</taxon>
        <taxon>fabids</taxon>
        <taxon>Fabales</taxon>
        <taxon>Fabaceae</taxon>
        <taxon>Papilionoideae</taxon>
        <taxon>50 kb inversion clade</taxon>
        <taxon>NPAAA clade</taxon>
        <taxon>Hologalegina</taxon>
        <taxon>IRL clade</taxon>
        <taxon>Trifolieae</taxon>
        <taxon>Trifolium</taxon>
    </lineage>
</organism>
<proteinExistence type="predicted"/>
<dbReference type="PANTHER" id="PTHR48462">
    <property type="entry name" value="PROTEIN, PUTATIVE-RELATED"/>
    <property type="match status" value="1"/>
</dbReference>
<evidence type="ECO:0000313" key="1">
    <source>
        <dbReference type="EMBL" id="MCI28228.1"/>
    </source>
</evidence>
<keyword evidence="2" id="KW-1185">Reference proteome</keyword>
<evidence type="ECO:0000313" key="2">
    <source>
        <dbReference type="Proteomes" id="UP000265520"/>
    </source>
</evidence>
<comment type="caution">
    <text evidence="1">The sequence shown here is derived from an EMBL/GenBank/DDBJ whole genome shotgun (WGS) entry which is preliminary data.</text>
</comment>
<feature type="non-terminal residue" evidence="1">
    <location>
        <position position="1"/>
    </location>
</feature>
<accession>A0A392QV92</accession>
<protein>
    <submittedName>
        <fullName evidence="1">Auxilin-like protein</fullName>
    </submittedName>
</protein>
<dbReference type="AlphaFoldDB" id="A0A392QV92"/>
<name>A0A392QV92_9FABA</name>